<keyword evidence="1" id="KW-0732">Signal</keyword>
<sequence>MSKCLAKKILCFYWTLFISLYALASPPLLSKDAAEATRAVLPMQPLEHFKMPPKSAGTPTFAPLIGSSSRPAVPF</sequence>
<reference evidence="2" key="1">
    <citation type="journal article" date="2014" name="PLoS Negl. Trop. Dis.">
        <title>An updated insight into the Sialotranscriptome of Triatoma infestans: developmental stage and geographic variations.</title>
        <authorList>
            <person name="Schwarz A."/>
            <person name="Medrano-Mercado N."/>
            <person name="Schaub G.A."/>
            <person name="Struchiner C.J."/>
            <person name="Bargues M.D."/>
            <person name="Levy M.Z."/>
            <person name="Ribeiro J.M."/>
        </authorList>
    </citation>
    <scope>NUCLEOTIDE SEQUENCE</scope>
    <source>
        <strain evidence="2">Chile</strain>
        <tissue evidence="2">Salivary glands</tissue>
    </source>
</reference>
<feature type="non-terminal residue" evidence="2">
    <location>
        <position position="75"/>
    </location>
</feature>
<evidence type="ECO:0000256" key="1">
    <source>
        <dbReference type="SAM" id="SignalP"/>
    </source>
</evidence>
<dbReference type="AlphaFoldDB" id="A0A023FBH2"/>
<accession>A0A023FBH2</accession>
<dbReference type="EMBL" id="GBBI01000444">
    <property type="protein sequence ID" value="JAC18268.1"/>
    <property type="molecule type" value="mRNA"/>
</dbReference>
<feature type="chain" id="PRO_5001519600" evidence="1">
    <location>
        <begin position="25"/>
        <end position="75"/>
    </location>
</feature>
<organism evidence="2">
    <name type="scientific">Triatoma infestans</name>
    <name type="common">Assassin bug</name>
    <dbReference type="NCBI Taxonomy" id="30076"/>
    <lineage>
        <taxon>Eukaryota</taxon>
        <taxon>Metazoa</taxon>
        <taxon>Ecdysozoa</taxon>
        <taxon>Arthropoda</taxon>
        <taxon>Hexapoda</taxon>
        <taxon>Insecta</taxon>
        <taxon>Pterygota</taxon>
        <taxon>Neoptera</taxon>
        <taxon>Paraneoptera</taxon>
        <taxon>Hemiptera</taxon>
        <taxon>Heteroptera</taxon>
        <taxon>Panheteroptera</taxon>
        <taxon>Cimicomorpha</taxon>
        <taxon>Reduviidae</taxon>
        <taxon>Triatominae</taxon>
        <taxon>Triatoma</taxon>
    </lineage>
</organism>
<evidence type="ECO:0000313" key="2">
    <source>
        <dbReference type="EMBL" id="JAC18268.1"/>
    </source>
</evidence>
<name>A0A023FBH2_TRIIF</name>
<proteinExistence type="evidence at transcript level"/>
<protein>
    <submittedName>
        <fullName evidence="2">Putative secreted protein</fullName>
    </submittedName>
</protein>
<feature type="signal peptide" evidence="1">
    <location>
        <begin position="1"/>
        <end position="24"/>
    </location>
</feature>